<keyword evidence="2" id="KW-1185">Reference proteome</keyword>
<protein>
    <submittedName>
        <fullName evidence="1">Uncharacterized protein</fullName>
    </submittedName>
</protein>
<dbReference type="AlphaFoldDB" id="A0A2T4GFH7"/>
<dbReference type="Proteomes" id="UP000241587">
    <property type="component" value="Unassembled WGS sequence"/>
</dbReference>
<organism evidence="1 2">
    <name type="scientific">Fusarium culmorum</name>
    <dbReference type="NCBI Taxonomy" id="5516"/>
    <lineage>
        <taxon>Eukaryota</taxon>
        <taxon>Fungi</taxon>
        <taxon>Dikarya</taxon>
        <taxon>Ascomycota</taxon>
        <taxon>Pezizomycotina</taxon>
        <taxon>Sordariomycetes</taxon>
        <taxon>Hypocreomycetidae</taxon>
        <taxon>Hypocreales</taxon>
        <taxon>Nectriaceae</taxon>
        <taxon>Fusarium</taxon>
    </lineage>
</organism>
<name>A0A2T4GFH7_FUSCU</name>
<reference evidence="1 2" key="1">
    <citation type="submission" date="2018-02" db="EMBL/GenBank/DDBJ databases">
        <title>Fusarium culmorum secondary metabolites in fungal-bacterial-plant interactions.</title>
        <authorList>
            <person name="Schmidt R."/>
        </authorList>
    </citation>
    <scope>NUCLEOTIDE SEQUENCE [LARGE SCALE GENOMIC DNA]</scope>
    <source>
        <strain evidence="1 2">PV</strain>
    </source>
</reference>
<sequence>MRSVNSKQKVREALQASLPVATEQLMTVQIPGTIIDTTEPGPYVWNSKEESDTPHRIKVNESRLVDNMVPLSKVMMGITGKSVARSYAAALDMLIPEDAPIETDKSTATKTAAADRYVAAMRYLTSTAPNSSKSVIDVYVEKQQAYSEAMNKWEAAKTKARWIVNGSKYKVDYYFGIVDVSSAMKRVESSKEAARNLVVIDPDGSTEWQEVHLTR</sequence>
<accession>A0A2T4GFH7</accession>
<gene>
    <name evidence="1" type="ORF">FCULG_00012092</name>
</gene>
<evidence type="ECO:0000313" key="2">
    <source>
        <dbReference type="Proteomes" id="UP000241587"/>
    </source>
</evidence>
<proteinExistence type="predicted"/>
<evidence type="ECO:0000313" key="1">
    <source>
        <dbReference type="EMBL" id="PTD02220.1"/>
    </source>
</evidence>
<dbReference type="OrthoDB" id="3261350at2759"/>
<comment type="caution">
    <text evidence="1">The sequence shown here is derived from an EMBL/GenBank/DDBJ whole genome shotgun (WGS) entry which is preliminary data.</text>
</comment>
<dbReference type="EMBL" id="PVEM01000023">
    <property type="protein sequence ID" value="PTD02220.1"/>
    <property type="molecule type" value="Genomic_DNA"/>
</dbReference>